<dbReference type="RefSeq" id="WP_209338987.1">
    <property type="nucleotide sequence ID" value="NZ_JAGIQL010000017.1"/>
</dbReference>
<keyword evidence="2" id="KW-0732">Signal</keyword>
<dbReference type="InterPro" id="IPR033452">
    <property type="entry name" value="GH30_C"/>
</dbReference>
<evidence type="ECO:0000313" key="8">
    <source>
        <dbReference type="EMBL" id="MBP0457215.1"/>
    </source>
</evidence>
<dbReference type="Gene3D" id="3.20.20.80">
    <property type="entry name" value="Glycosidases"/>
    <property type="match status" value="1"/>
</dbReference>
<feature type="domain" description="Glycosyl hydrolase family 30 TIM-barrel" evidence="6">
    <location>
        <begin position="42"/>
        <end position="374"/>
    </location>
</feature>
<dbReference type="InterPro" id="IPR001139">
    <property type="entry name" value="Glyco_hydro_30"/>
</dbReference>
<comment type="caution">
    <text evidence="8">The sequence shown here is derived from an EMBL/GenBank/DDBJ whole genome shotgun (WGS) entry which is preliminary data.</text>
</comment>
<evidence type="ECO:0008006" key="10">
    <source>
        <dbReference type="Google" id="ProtNLM"/>
    </source>
</evidence>
<evidence type="ECO:0000256" key="1">
    <source>
        <dbReference type="ARBA" id="ARBA00005382"/>
    </source>
</evidence>
<evidence type="ECO:0000256" key="4">
    <source>
        <dbReference type="RuleBase" id="RU361188"/>
    </source>
</evidence>
<evidence type="ECO:0000256" key="5">
    <source>
        <dbReference type="SAM" id="MobiDB-lite"/>
    </source>
</evidence>
<gene>
    <name evidence="8" type="ORF">JFN87_06830</name>
</gene>
<dbReference type="InterPro" id="IPR033453">
    <property type="entry name" value="Glyco_hydro_30_TIM-barrel"/>
</dbReference>
<dbReference type="Pfam" id="PF17189">
    <property type="entry name" value="Glyco_hydro_30C"/>
    <property type="match status" value="1"/>
</dbReference>
<sequence>MRLSQHFATTESARWRPGGASLPARGESMVELAGSTDQTFFGFGGCFNELGHLALCAAGTEAADRLLDDLFSPDADGLRLRIGRVPVGASDYASDWYSHDETPGDLRLRHFSIERDHKELIPFIRRAQQRRPGLDLWASPWSPPTWMKTPSAYAGGSLTWTPDILRAYAQYLGRFVQAYAAIDLPIGQMHVQNEPTAVQNFPSCVWDAYQFARFIGDHLGPVLARQAPTCDIWVGTINDDAMASTRDFYRDYVLVCMHDEKARQYVRGASYQWAGRHSIESTHRSFPELALAQSENECGDGGNTWSYARYVAELFRHYLNAGVGRYSYWNMVLPRGGRSSWGWRQNSLATVDPVDGGIRYEHEFWIMKHFSRFIEPGAVRERLRGPWSGRAVAFRNVDGSLAVVTFNPLRHPVRVNLFGDESVTLEADSINTIVLR</sequence>
<keyword evidence="9" id="KW-1185">Reference proteome</keyword>
<proteinExistence type="inferred from homology"/>
<dbReference type="PANTHER" id="PTHR11069">
    <property type="entry name" value="GLUCOSYLCERAMIDASE"/>
    <property type="match status" value="1"/>
</dbReference>
<dbReference type="Pfam" id="PF02055">
    <property type="entry name" value="Glyco_hydro_30"/>
    <property type="match status" value="1"/>
</dbReference>
<name>A0A940M6R7_9ACTN</name>
<evidence type="ECO:0000259" key="7">
    <source>
        <dbReference type="Pfam" id="PF17189"/>
    </source>
</evidence>
<dbReference type="GO" id="GO:0006680">
    <property type="term" value="P:glucosylceramide catabolic process"/>
    <property type="evidence" value="ECO:0007669"/>
    <property type="project" value="TreeGrafter"/>
</dbReference>
<evidence type="ECO:0000259" key="6">
    <source>
        <dbReference type="Pfam" id="PF02055"/>
    </source>
</evidence>
<feature type="domain" description="Glycosyl hydrolase family 30 beta sandwich" evidence="7">
    <location>
        <begin position="391"/>
        <end position="433"/>
    </location>
</feature>
<evidence type="ECO:0000256" key="3">
    <source>
        <dbReference type="ARBA" id="ARBA00022801"/>
    </source>
</evidence>
<dbReference type="GO" id="GO:0016020">
    <property type="term" value="C:membrane"/>
    <property type="evidence" value="ECO:0007669"/>
    <property type="project" value="GOC"/>
</dbReference>
<dbReference type="Proteomes" id="UP000670475">
    <property type="component" value="Unassembled WGS sequence"/>
</dbReference>
<organism evidence="8 9">
    <name type="scientific">Streptomyces montanisoli</name>
    <dbReference type="NCBI Taxonomy" id="2798581"/>
    <lineage>
        <taxon>Bacteria</taxon>
        <taxon>Bacillati</taxon>
        <taxon>Actinomycetota</taxon>
        <taxon>Actinomycetes</taxon>
        <taxon>Kitasatosporales</taxon>
        <taxon>Streptomycetaceae</taxon>
        <taxon>Streptomyces</taxon>
    </lineage>
</organism>
<feature type="region of interest" description="Disordered" evidence="5">
    <location>
        <begin position="1"/>
        <end position="22"/>
    </location>
</feature>
<keyword evidence="3 4" id="KW-0378">Hydrolase</keyword>
<dbReference type="PANTHER" id="PTHR11069:SF23">
    <property type="entry name" value="LYSOSOMAL ACID GLUCOSYLCERAMIDASE"/>
    <property type="match status" value="1"/>
</dbReference>
<dbReference type="GO" id="GO:0004348">
    <property type="term" value="F:glucosylceramidase activity"/>
    <property type="evidence" value="ECO:0007669"/>
    <property type="project" value="InterPro"/>
</dbReference>
<evidence type="ECO:0000256" key="2">
    <source>
        <dbReference type="ARBA" id="ARBA00022729"/>
    </source>
</evidence>
<evidence type="ECO:0000313" key="9">
    <source>
        <dbReference type="Proteomes" id="UP000670475"/>
    </source>
</evidence>
<dbReference type="SUPFAM" id="SSF51445">
    <property type="entry name" value="(Trans)glycosidases"/>
    <property type="match status" value="1"/>
</dbReference>
<protein>
    <recommendedName>
        <fullName evidence="10">Glycosyl hydrolase</fullName>
    </recommendedName>
</protein>
<comment type="similarity">
    <text evidence="1 4">Belongs to the glycosyl hydrolase 30 family.</text>
</comment>
<accession>A0A940M6R7</accession>
<keyword evidence="4" id="KW-0326">Glycosidase</keyword>
<dbReference type="EMBL" id="JAGIQL010000017">
    <property type="protein sequence ID" value="MBP0457215.1"/>
    <property type="molecule type" value="Genomic_DNA"/>
</dbReference>
<dbReference type="InterPro" id="IPR017853">
    <property type="entry name" value="GH"/>
</dbReference>
<reference evidence="8" key="1">
    <citation type="submission" date="2021-03" db="EMBL/GenBank/DDBJ databases">
        <title>Whole genome sequence of Streptomyces bomunensis MMS17-BM035.</title>
        <authorList>
            <person name="Lee J.H."/>
        </authorList>
    </citation>
    <scope>NUCLEOTIDE SEQUENCE</scope>
    <source>
        <strain evidence="8">MMS17-BM035</strain>
    </source>
</reference>
<dbReference type="AlphaFoldDB" id="A0A940M6R7"/>
<feature type="compositionally biased region" description="Polar residues" evidence="5">
    <location>
        <begin position="1"/>
        <end position="12"/>
    </location>
</feature>